<evidence type="ECO:0000313" key="3">
    <source>
        <dbReference type="Proteomes" id="UP000024376"/>
    </source>
</evidence>
<dbReference type="PROSITE" id="PS50181">
    <property type="entry name" value="FBOX"/>
    <property type="match status" value="1"/>
</dbReference>
<feature type="domain" description="F-box" evidence="1">
    <location>
        <begin position="1"/>
        <end position="46"/>
    </location>
</feature>
<name>A0A024SAN2_HYPJR</name>
<organism evidence="2 3">
    <name type="scientific">Hypocrea jecorina (strain ATCC 56765 / BCRC 32924 / NRRL 11460 / Rut C-30)</name>
    <name type="common">Trichoderma reesei</name>
    <dbReference type="NCBI Taxonomy" id="1344414"/>
    <lineage>
        <taxon>Eukaryota</taxon>
        <taxon>Fungi</taxon>
        <taxon>Dikarya</taxon>
        <taxon>Ascomycota</taxon>
        <taxon>Pezizomycotina</taxon>
        <taxon>Sordariomycetes</taxon>
        <taxon>Hypocreomycetidae</taxon>
        <taxon>Hypocreales</taxon>
        <taxon>Hypocreaceae</taxon>
        <taxon>Trichoderma</taxon>
    </lineage>
</organism>
<protein>
    <recommendedName>
        <fullName evidence="1">F-box domain-containing protein</fullName>
    </recommendedName>
</protein>
<dbReference type="Pfam" id="PF12937">
    <property type="entry name" value="F-box-like"/>
    <property type="match status" value="1"/>
</dbReference>
<dbReference type="Proteomes" id="UP000024376">
    <property type="component" value="Unassembled WGS sequence"/>
</dbReference>
<dbReference type="OrthoDB" id="4191831at2759"/>
<dbReference type="InterPro" id="IPR036047">
    <property type="entry name" value="F-box-like_dom_sf"/>
</dbReference>
<dbReference type="EMBL" id="KI911148">
    <property type="protein sequence ID" value="ETS01591.1"/>
    <property type="molecule type" value="Genomic_DNA"/>
</dbReference>
<reference evidence="3" key="1">
    <citation type="journal article" date="2013" name="Ind. Biotechnol.">
        <title>Comparative genomics analysis of Trichoderma reesei strains.</title>
        <authorList>
            <person name="Koike H."/>
            <person name="Aerts A."/>
            <person name="LaButti K."/>
            <person name="Grigoriev I.V."/>
            <person name="Baker S.E."/>
        </authorList>
    </citation>
    <scope>NUCLEOTIDE SEQUENCE [LARGE SCALE GENOMIC DNA]</scope>
    <source>
        <strain evidence="3">ATCC 56765 / BCRC 32924 / NRRL 11460 / Rut C-30</strain>
    </source>
</reference>
<dbReference type="AlphaFoldDB" id="A0A024SAN2"/>
<dbReference type="CDD" id="cd22143">
    <property type="entry name" value="F-box_ScMDM30-like"/>
    <property type="match status" value="1"/>
</dbReference>
<proteinExistence type="predicted"/>
<sequence length="460" mass="53233">MTALLDCPAEILHAIFEHLPTSSLHALCLVNKRLHQIAEPLLYTEIELIWMARRPPPIIPLLRTIQDQPRLASHVERLTLRAPFRRIARPDEGGGEIEPGGFHYTQLPHSIPTDGTDLAGFIATIRDIDPPFRDRWIQELQNGTMDAFVMLLLLYVQNITHLRITGVFARANHLLGMMLRAALCQDLHCRLPQLQFLQNVVTEPELSCSRYNDPKNTADILPMFYLPSVRSIAAEIDNPAIFAWPTYTPNASHITTLDLEVIREGHLGRILATTKNLKVLKWRWLYEQLLRNEFNSDIINLDQIAADLTFVQETLESLHLSVMFDNDYWEDTLSATGSLKGLRNFERLQRLEIPELFLMGFSLVDNVDCLEDLMPKNMHHLTINDDSIWLEGIAWQDRDLFNKLQRWWEGNMHQTPWFTSFKLSLQYSDEQWCAGIRQELSDLGARLGIQLEIFKNHRDY</sequence>
<gene>
    <name evidence="2" type="ORF">M419DRAFT_130619</name>
</gene>
<dbReference type="InterPro" id="IPR001810">
    <property type="entry name" value="F-box_dom"/>
</dbReference>
<accession>A0A024SAN2</accession>
<dbReference type="HOGENOM" id="CLU_047750_0_0_1"/>
<dbReference type="SUPFAM" id="SSF81383">
    <property type="entry name" value="F-box domain"/>
    <property type="match status" value="1"/>
</dbReference>
<evidence type="ECO:0000259" key="1">
    <source>
        <dbReference type="PROSITE" id="PS50181"/>
    </source>
</evidence>
<dbReference type="Gene3D" id="1.20.1280.50">
    <property type="match status" value="1"/>
</dbReference>
<evidence type="ECO:0000313" key="2">
    <source>
        <dbReference type="EMBL" id="ETS01591.1"/>
    </source>
</evidence>
<dbReference type="KEGG" id="trr:M419DRAFT_130619"/>